<evidence type="ECO:0008006" key="3">
    <source>
        <dbReference type="Google" id="ProtNLM"/>
    </source>
</evidence>
<dbReference type="STRING" id="1805146.AUJ27_04110"/>
<sequence>MKIKVLGNKFIRDTKFSILKVGRYVIKIPFSFAALREAKTEAENVQEAEKDLFFSLFLPPYKYFSVIKVIPYLSLFTDNPSWQNLIENYFAAAFKDSKLWEKKRIKDLSDFRYFLRFIKEYDFESYNWWENYLDNLKISSSSAHGDFHIDNILTENNKLFFIDWARYRPLSSRYFDLMEFYIFSKKKEKESWMNAWQEEFGLSEIFKININRSHWNAYGIWKTAEELKTIYLRKGLYKYKCKKYIEFIEKFKEIIV</sequence>
<dbReference type="EMBL" id="MNUU01000077">
    <property type="protein sequence ID" value="OIO06496.1"/>
    <property type="molecule type" value="Genomic_DNA"/>
</dbReference>
<gene>
    <name evidence="1" type="ORF">AUJ27_04110</name>
</gene>
<dbReference type="InterPro" id="IPR011009">
    <property type="entry name" value="Kinase-like_dom_sf"/>
</dbReference>
<proteinExistence type="predicted"/>
<dbReference type="Proteomes" id="UP000183192">
    <property type="component" value="Unassembled WGS sequence"/>
</dbReference>
<evidence type="ECO:0000313" key="2">
    <source>
        <dbReference type="Proteomes" id="UP000183192"/>
    </source>
</evidence>
<comment type="caution">
    <text evidence="1">The sequence shown here is derived from an EMBL/GenBank/DDBJ whole genome shotgun (WGS) entry which is preliminary data.</text>
</comment>
<organism evidence="1 2">
    <name type="scientific">Candidatus Falkowbacteria bacterium CG1_02_37_44</name>
    <dbReference type="NCBI Taxonomy" id="1805146"/>
    <lineage>
        <taxon>Bacteria</taxon>
        <taxon>Candidatus Falkowiibacteriota</taxon>
    </lineage>
</organism>
<protein>
    <recommendedName>
        <fullName evidence="3">Aminoglycoside phosphotransferase domain-containing protein</fullName>
    </recommendedName>
</protein>
<evidence type="ECO:0000313" key="1">
    <source>
        <dbReference type="EMBL" id="OIO06496.1"/>
    </source>
</evidence>
<accession>A0A1J4T4S2</accession>
<dbReference type="AlphaFoldDB" id="A0A1J4T4S2"/>
<name>A0A1J4T4S2_9BACT</name>
<reference evidence="1 2" key="1">
    <citation type="journal article" date="2016" name="Environ. Microbiol.">
        <title>Genomic resolution of a cold subsurface aquifer community provides metabolic insights for novel microbes adapted to high CO concentrations.</title>
        <authorList>
            <person name="Probst A.J."/>
            <person name="Castelle C.J."/>
            <person name="Singh A."/>
            <person name="Brown C.T."/>
            <person name="Anantharaman K."/>
            <person name="Sharon I."/>
            <person name="Hug L.A."/>
            <person name="Burstein D."/>
            <person name="Emerson J.B."/>
            <person name="Thomas B.C."/>
            <person name="Banfield J.F."/>
        </authorList>
    </citation>
    <scope>NUCLEOTIDE SEQUENCE [LARGE SCALE GENOMIC DNA]</scope>
    <source>
        <strain evidence="1">CG1_02_37_44</strain>
    </source>
</reference>
<dbReference type="SUPFAM" id="SSF56112">
    <property type="entry name" value="Protein kinase-like (PK-like)"/>
    <property type="match status" value="1"/>
</dbReference>